<gene>
    <name evidence="2" type="ORF">HNR48_002564</name>
</gene>
<organism evidence="2 3">
    <name type="scientific">Pseudoteredinibacter isoporae</name>
    <dbReference type="NCBI Taxonomy" id="570281"/>
    <lineage>
        <taxon>Bacteria</taxon>
        <taxon>Pseudomonadati</taxon>
        <taxon>Pseudomonadota</taxon>
        <taxon>Gammaproteobacteria</taxon>
        <taxon>Cellvibrionales</taxon>
        <taxon>Cellvibrionaceae</taxon>
        <taxon>Pseudoteredinibacter</taxon>
    </lineage>
</organism>
<evidence type="ECO:0000313" key="3">
    <source>
        <dbReference type="Proteomes" id="UP000528457"/>
    </source>
</evidence>
<dbReference type="Proteomes" id="UP000528457">
    <property type="component" value="Unassembled WGS sequence"/>
</dbReference>
<dbReference type="InParanoid" id="A0A7X0JU41"/>
<dbReference type="EMBL" id="JACHHT010000002">
    <property type="protein sequence ID" value="MBB6522279.1"/>
    <property type="molecule type" value="Genomic_DNA"/>
</dbReference>
<feature type="transmembrane region" description="Helical" evidence="1">
    <location>
        <begin position="6"/>
        <end position="26"/>
    </location>
</feature>
<keyword evidence="1" id="KW-0812">Transmembrane</keyword>
<keyword evidence="1" id="KW-0472">Membrane</keyword>
<dbReference type="RefSeq" id="WP_166846249.1">
    <property type="nucleotide sequence ID" value="NZ_JAAONY010000002.1"/>
</dbReference>
<accession>A0A7X0JU41</accession>
<keyword evidence="1" id="KW-1133">Transmembrane helix</keyword>
<name>A0A7X0JU41_9GAMM</name>
<evidence type="ECO:0000256" key="1">
    <source>
        <dbReference type="SAM" id="Phobius"/>
    </source>
</evidence>
<evidence type="ECO:0000313" key="2">
    <source>
        <dbReference type="EMBL" id="MBB6522279.1"/>
    </source>
</evidence>
<keyword evidence="3" id="KW-1185">Reference proteome</keyword>
<proteinExistence type="predicted"/>
<dbReference type="AlphaFoldDB" id="A0A7X0JU41"/>
<sequence length="152" mass="17362">MPIVKVIFISVSIIFIILSILPVLIYKILKKRTNTWPVVSAKVTYSKLLNQTDAQGESLIEAIVHFEYEFRGKAFTSQTPTLSSFNLFPSLDYQREIYNKYTKGEYYNARVSPISGELAYLEVAPLSIISAVLMPFWGLDIWPSCIYILILL</sequence>
<comment type="caution">
    <text evidence="2">The sequence shown here is derived from an EMBL/GenBank/DDBJ whole genome shotgun (WGS) entry which is preliminary data.</text>
</comment>
<protein>
    <submittedName>
        <fullName evidence="2">Na+-transporting methylmalonyl-CoA/oxaloacetate decarboxylase gamma subunit</fullName>
    </submittedName>
</protein>
<reference evidence="2 3" key="1">
    <citation type="submission" date="2020-08" db="EMBL/GenBank/DDBJ databases">
        <title>Genomic Encyclopedia of Type Strains, Phase IV (KMG-IV): sequencing the most valuable type-strain genomes for metagenomic binning, comparative biology and taxonomic classification.</title>
        <authorList>
            <person name="Goeker M."/>
        </authorList>
    </citation>
    <scope>NUCLEOTIDE SEQUENCE [LARGE SCALE GENOMIC DNA]</scope>
    <source>
        <strain evidence="2 3">DSM 22368</strain>
    </source>
</reference>